<evidence type="ECO:0000313" key="2">
    <source>
        <dbReference type="EMBL" id="GGI52875.1"/>
    </source>
</evidence>
<gene>
    <name evidence="2" type="ORF">GCM10011430_00490</name>
</gene>
<sequence length="118" mass="12262">MSAFIGFVTGLMLACCGWTALSLAMDRHYSDIHGRGKEPSMAVRQLFRAMGTLALLAAFAVCVALEGWTIGPVLCLGTLTAAALILVLLLSYAPHRVVIGGKIAAAASLLLGAGWLFG</sequence>
<dbReference type="RefSeq" id="WP_188418939.1">
    <property type="nucleotide sequence ID" value="NZ_BMDP01000001.1"/>
</dbReference>
<feature type="transmembrane region" description="Helical" evidence="1">
    <location>
        <begin position="97"/>
        <end position="117"/>
    </location>
</feature>
<keyword evidence="1" id="KW-0472">Membrane</keyword>
<feature type="transmembrane region" description="Helical" evidence="1">
    <location>
        <begin position="46"/>
        <end position="64"/>
    </location>
</feature>
<protein>
    <recommendedName>
        <fullName evidence="4">DUF3325 domain-containing protein</fullName>
    </recommendedName>
</protein>
<dbReference type="InterPro" id="IPR021762">
    <property type="entry name" value="DUF3325"/>
</dbReference>
<dbReference type="Proteomes" id="UP000627205">
    <property type="component" value="Unassembled WGS sequence"/>
</dbReference>
<evidence type="ECO:0008006" key="4">
    <source>
        <dbReference type="Google" id="ProtNLM"/>
    </source>
</evidence>
<organism evidence="2 3">
    <name type="scientific">Oxalicibacterium solurbis</name>
    <dbReference type="NCBI Taxonomy" id="69280"/>
    <lineage>
        <taxon>Bacteria</taxon>
        <taxon>Pseudomonadati</taxon>
        <taxon>Pseudomonadota</taxon>
        <taxon>Betaproteobacteria</taxon>
        <taxon>Burkholderiales</taxon>
        <taxon>Oxalobacteraceae</taxon>
        <taxon>Oxalicibacterium</taxon>
    </lineage>
</organism>
<keyword evidence="3" id="KW-1185">Reference proteome</keyword>
<feature type="transmembrane region" description="Helical" evidence="1">
    <location>
        <begin position="70"/>
        <end position="90"/>
    </location>
</feature>
<proteinExistence type="predicted"/>
<keyword evidence="1" id="KW-0812">Transmembrane</keyword>
<name>A0A8J3B140_9BURK</name>
<comment type="caution">
    <text evidence="2">The sequence shown here is derived from an EMBL/GenBank/DDBJ whole genome shotgun (WGS) entry which is preliminary data.</text>
</comment>
<reference evidence="2" key="2">
    <citation type="submission" date="2020-09" db="EMBL/GenBank/DDBJ databases">
        <authorList>
            <person name="Sun Q."/>
            <person name="Sedlacek I."/>
        </authorList>
    </citation>
    <scope>NUCLEOTIDE SEQUENCE</scope>
    <source>
        <strain evidence="2">CCM 7664</strain>
    </source>
</reference>
<dbReference type="Pfam" id="PF11804">
    <property type="entry name" value="DUF3325"/>
    <property type="match status" value="1"/>
</dbReference>
<keyword evidence="1" id="KW-1133">Transmembrane helix</keyword>
<evidence type="ECO:0000313" key="3">
    <source>
        <dbReference type="Proteomes" id="UP000627205"/>
    </source>
</evidence>
<feature type="transmembrane region" description="Helical" evidence="1">
    <location>
        <begin position="6"/>
        <end position="25"/>
    </location>
</feature>
<dbReference type="AlphaFoldDB" id="A0A8J3B140"/>
<evidence type="ECO:0000256" key="1">
    <source>
        <dbReference type="SAM" id="Phobius"/>
    </source>
</evidence>
<dbReference type="EMBL" id="BMDP01000001">
    <property type="protein sequence ID" value="GGI52875.1"/>
    <property type="molecule type" value="Genomic_DNA"/>
</dbReference>
<accession>A0A8J3B140</accession>
<reference evidence="2" key="1">
    <citation type="journal article" date="2014" name="Int. J. Syst. Evol. Microbiol.">
        <title>Complete genome sequence of Corynebacterium casei LMG S-19264T (=DSM 44701T), isolated from a smear-ripened cheese.</title>
        <authorList>
            <consortium name="US DOE Joint Genome Institute (JGI-PGF)"/>
            <person name="Walter F."/>
            <person name="Albersmeier A."/>
            <person name="Kalinowski J."/>
            <person name="Ruckert C."/>
        </authorList>
    </citation>
    <scope>NUCLEOTIDE SEQUENCE</scope>
    <source>
        <strain evidence="2">CCM 7664</strain>
    </source>
</reference>